<evidence type="ECO:0000256" key="1">
    <source>
        <dbReference type="SAM" id="MobiDB-lite"/>
    </source>
</evidence>
<feature type="transmembrane region" description="Helical" evidence="2">
    <location>
        <begin position="37"/>
        <end position="58"/>
    </location>
</feature>
<keyword evidence="4" id="KW-1185">Reference proteome</keyword>
<keyword evidence="2" id="KW-0472">Membrane</keyword>
<proteinExistence type="predicted"/>
<dbReference type="PANTHER" id="PTHR43471">
    <property type="entry name" value="ABC TRANSPORTER PERMEASE"/>
    <property type="match status" value="1"/>
</dbReference>
<keyword evidence="2" id="KW-1133">Transmembrane helix</keyword>
<accession>A0A518CWN8</accession>
<organism evidence="3 4">
    <name type="scientific">Rohdeia mirabilis</name>
    <dbReference type="NCBI Taxonomy" id="2528008"/>
    <lineage>
        <taxon>Bacteria</taxon>
        <taxon>Pseudomonadati</taxon>
        <taxon>Planctomycetota</taxon>
        <taxon>Planctomycetia</taxon>
        <taxon>Planctomycetia incertae sedis</taxon>
        <taxon>Rohdeia</taxon>
    </lineage>
</organism>
<feature type="region of interest" description="Disordered" evidence="1">
    <location>
        <begin position="381"/>
        <end position="421"/>
    </location>
</feature>
<keyword evidence="2" id="KW-0812">Transmembrane</keyword>
<feature type="transmembrane region" description="Helical" evidence="2">
    <location>
        <begin position="217"/>
        <end position="238"/>
    </location>
</feature>
<evidence type="ECO:0000313" key="4">
    <source>
        <dbReference type="Proteomes" id="UP000319342"/>
    </source>
</evidence>
<name>A0A518CWN8_9BACT</name>
<sequence length="483" mass="52990">MNALDHTNTDFDDPNVSRGAIYRALVRDAYLQVIDNAVFKVLLGLVLLMVALTFVIGFRQDGVEVLFGMFKYDYEQFLGTFGFAFGVIGGDNTNETIVRAIQNLFTTVISGSFGALFAVVATSFFLPRMLERGSADTLFSKPVSRGALVVSRYLASLIFVSLLTVVLVLGMYLGFAVSSGYTNPEFLWSGPMLIYLFAILSAFSTFWGAMTRSSIATLLLTVLSWWGCVGVHGGWLIWEFVEHNERVDSSIDGARFDDPTLATDTAASDEYGPVVSVVRGVVEGLHYALPKTGDAAQLTELVRKTLHGEIRTLVGGVNMRNQMLQVYEQADGAYVVVSPDGSEALYPDARGTDIETGGRRPLFLRIGEDGSLEAWVPTSMRDMRRGREEAEEAEAAGSDGEADGETAGDETAAWPPSWTEPTDIVPPDEIDFGLEDPATFLQRRFVWGQSDWGFSPIFSFLSSLLSSAVLVLLAIWRVRRIDF</sequence>
<feature type="transmembrane region" description="Helical" evidence="2">
    <location>
        <begin position="192"/>
        <end position="210"/>
    </location>
</feature>
<dbReference type="OrthoDB" id="260214at2"/>
<feature type="transmembrane region" description="Helical" evidence="2">
    <location>
        <begin position="147"/>
        <end position="172"/>
    </location>
</feature>
<dbReference type="Proteomes" id="UP000319342">
    <property type="component" value="Chromosome"/>
</dbReference>
<reference evidence="3 4" key="1">
    <citation type="submission" date="2019-02" db="EMBL/GenBank/DDBJ databases">
        <title>Deep-cultivation of Planctomycetes and their phenomic and genomic characterization uncovers novel biology.</title>
        <authorList>
            <person name="Wiegand S."/>
            <person name="Jogler M."/>
            <person name="Boedeker C."/>
            <person name="Pinto D."/>
            <person name="Vollmers J."/>
            <person name="Rivas-Marin E."/>
            <person name="Kohn T."/>
            <person name="Peeters S.H."/>
            <person name="Heuer A."/>
            <person name="Rast P."/>
            <person name="Oberbeckmann S."/>
            <person name="Bunk B."/>
            <person name="Jeske O."/>
            <person name="Meyerdierks A."/>
            <person name="Storesund J.E."/>
            <person name="Kallscheuer N."/>
            <person name="Luecker S."/>
            <person name="Lage O.M."/>
            <person name="Pohl T."/>
            <person name="Merkel B.J."/>
            <person name="Hornburger P."/>
            <person name="Mueller R.-W."/>
            <person name="Bruemmer F."/>
            <person name="Labrenz M."/>
            <person name="Spormann A.M."/>
            <person name="Op den Camp H."/>
            <person name="Overmann J."/>
            <person name="Amann R."/>
            <person name="Jetten M.S.M."/>
            <person name="Mascher T."/>
            <person name="Medema M.H."/>
            <person name="Devos D.P."/>
            <person name="Kaster A.-K."/>
            <person name="Ovreas L."/>
            <person name="Rohde M."/>
            <person name="Galperin M.Y."/>
            <person name="Jogler C."/>
        </authorList>
    </citation>
    <scope>NUCLEOTIDE SEQUENCE [LARGE SCALE GENOMIC DNA]</scope>
    <source>
        <strain evidence="3 4">Pla163</strain>
    </source>
</reference>
<dbReference type="RefSeq" id="WP_145183720.1">
    <property type="nucleotide sequence ID" value="NZ_CP036290.1"/>
</dbReference>
<dbReference type="EMBL" id="CP036290">
    <property type="protein sequence ID" value="QDU83647.1"/>
    <property type="molecule type" value="Genomic_DNA"/>
</dbReference>
<feature type="transmembrane region" description="Helical" evidence="2">
    <location>
        <begin position="104"/>
        <end position="126"/>
    </location>
</feature>
<gene>
    <name evidence="3" type="ORF">Pla163_07460</name>
</gene>
<feature type="compositionally biased region" description="Acidic residues" evidence="1">
    <location>
        <begin position="389"/>
        <end position="408"/>
    </location>
</feature>
<feature type="transmembrane region" description="Helical" evidence="2">
    <location>
        <begin position="452"/>
        <end position="476"/>
    </location>
</feature>
<dbReference type="AlphaFoldDB" id="A0A518CWN8"/>
<evidence type="ECO:0000256" key="2">
    <source>
        <dbReference type="SAM" id="Phobius"/>
    </source>
</evidence>
<protein>
    <submittedName>
        <fullName evidence="3">ABC-2 family transporter protein</fullName>
    </submittedName>
</protein>
<evidence type="ECO:0000313" key="3">
    <source>
        <dbReference type="EMBL" id="QDU83647.1"/>
    </source>
</evidence>